<evidence type="ECO:0000256" key="2">
    <source>
        <dbReference type="ARBA" id="ARBA00010044"/>
    </source>
</evidence>
<comment type="similarity">
    <text evidence="15">Belongs to the AAA ATPase family.</text>
</comment>
<comment type="function">
    <text evidence="14">Acts as a processive, ATP-dependent zinc metallopeptidase for both cytoplasmic and membrane proteins. Plays a role in the quality control of integral membrane proteins.</text>
</comment>
<dbReference type="NCBIfam" id="NF008004">
    <property type="entry name" value="PRK10733.1"/>
    <property type="match status" value="1"/>
</dbReference>
<evidence type="ECO:0000256" key="15">
    <source>
        <dbReference type="RuleBase" id="RU003651"/>
    </source>
</evidence>
<keyword evidence="13 14" id="KW-0472">Membrane</keyword>
<evidence type="ECO:0000256" key="5">
    <source>
        <dbReference type="ARBA" id="ARBA00022692"/>
    </source>
</evidence>
<evidence type="ECO:0000256" key="9">
    <source>
        <dbReference type="ARBA" id="ARBA00022833"/>
    </source>
</evidence>
<dbReference type="Pfam" id="PF17862">
    <property type="entry name" value="AAA_lid_3"/>
    <property type="match status" value="1"/>
</dbReference>
<keyword evidence="3 14" id="KW-1003">Cell membrane</keyword>
<feature type="domain" description="AAA+ ATPase" evidence="17">
    <location>
        <begin position="188"/>
        <end position="327"/>
    </location>
</feature>
<evidence type="ECO:0000256" key="6">
    <source>
        <dbReference type="ARBA" id="ARBA00022723"/>
    </source>
</evidence>
<dbReference type="RefSeq" id="WP_208006554.1">
    <property type="nucleotide sequence ID" value="NZ_JAGDFX010000022.1"/>
</dbReference>
<dbReference type="SUPFAM" id="SSF52540">
    <property type="entry name" value="P-loop containing nucleoside triphosphate hydrolases"/>
    <property type="match status" value="1"/>
</dbReference>
<sequence>MSDMAKNLILWLVIAVVLMSVFQSFSPSEPNGRQTDYTTFVQEVAQGQIREVRMDGQTVQGVKRSGDRFTTILPAQDPQLLNDLLNNNVRVIGEKPEEPSLLASIFISWFPMLLLIGVWVFFMRQMQGGGGGKGAMSFGKSKARLMGEDQVKTTFADVAGCDEAKEDVAELVDYLRDPSHFQKLGGRIPTGVLLVGPPGTGKTLLAKAIAGEAKVPFFTISGSDFVEMFVGVGASRVRDMFEQAKKSSPCIIFIDEIDAVGRKRGAGMGGGHDEREQTLNQMLVEMDGFEGNEGVIVIAATNRPDVLDPALLRPGRFDRQVVVGLPDVRGREQILKVHMRRVPLGEDVKPSLIARGTPGFSGADLANLVNEAALFAARSSRRLVSMEEFEKAKDKIMMGAERRSMVMSEDEKAMTAYHEAGHAIVGRMVPEHDPVYKVSIIPRGRALGVTMYLPEQDRFSYSKQLLESMISSLYGGRLAEEIIYGFDKVTTGASNDIERATDIAQKMVTQWGLSEKLGPLLYAEEEGEVFMGGSGGKVKHLSDETAKLIDAEVKELIERNFERAKKILLDNIDILHAMKDALMKYETIDAKQIDDLMARREVRPPADWEDSDGTPSGPSASADDTASDKKDDANQDEQAKKETPDLNKPSDITGQ</sequence>
<comment type="caution">
    <text evidence="14">Lacks conserved residue(s) required for the propagation of feature annotation.</text>
</comment>
<feature type="compositionally biased region" description="Basic and acidic residues" evidence="16">
    <location>
        <begin position="626"/>
        <end position="645"/>
    </location>
</feature>
<dbReference type="InterPro" id="IPR000642">
    <property type="entry name" value="Peptidase_M41"/>
</dbReference>
<dbReference type="InterPro" id="IPR037219">
    <property type="entry name" value="Peptidase_M41-like"/>
</dbReference>
<dbReference type="InterPro" id="IPR003959">
    <property type="entry name" value="ATPase_AAA_core"/>
</dbReference>
<feature type="region of interest" description="Disordered" evidence="16">
    <location>
        <begin position="602"/>
        <end position="655"/>
    </location>
</feature>
<feature type="active site" evidence="14">
    <location>
        <position position="419"/>
    </location>
</feature>
<dbReference type="Gene3D" id="3.40.50.300">
    <property type="entry name" value="P-loop containing nucleotide triphosphate hydrolases"/>
    <property type="match status" value="1"/>
</dbReference>
<dbReference type="EC" id="3.4.24.-" evidence="14"/>
<dbReference type="InterPro" id="IPR041569">
    <property type="entry name" value="AAA_lid_3"/>
</dbReference>
<evidence type="ECO:0000313" key="19">
    <source>
        <dbReference type="Proteomes" id="UP000664882"/>
    </source>
</evidence>
<evidence type="ECO:0000256" key="4">
    <source>
        <dbReference type="ARBA" id="ARBA00022670"/>
    </source>
</evidence>
<feature type="binding site" evidence="14">
    <location>
        <position position="422"/>
    </location>
    <ligand>
        <name>Zn(2+)</name>
        <dbReference type="ChEBI" id="CHEBI:29105"/>
        <note>catalytic</note>
    </ligand>
</feature>
<evidence type="ECO:0000256" key="1">
    <source>
        <dbReference type="ARBA" id="ARBA00004370"/>
    </source>
</evidence>
<evidence type="ECO:0000256" key="7">
    <source>
        <dbReference type="ARBA" id="ARBA00022741"/>
    </source>
</evidence>
<keyword evidence="6 14" id="KW-0479">Metal-binding</keyword>
<evidence type="ECO:0000256" key="14">
    <source>
        <dbReference type="HAMAP-Rule" id="MF_01458"/>
    </source>
</evidence>
<feature type="binding site" evidence="14">
    <location>
        <position position="418"/>
    </location>
    <ligand>
        <name>Zn(2+)</name>
        <dbReference type="ChEBI" id="CHEBI:29105"/>
        <note>catalytic</note>
    </ligand>
</feature>
<dbReference type="Gene3D" id="1.20.58.760">
    <property type="entry name" value="Peptidase M41"/>
    <property type="match status" value="1"/>
</dbReference>
<evidence type="ECO:0000256" key="13">
    <source>
        <dbReference type="ARBA" id="ARBA00023136"/>
    </source>
</evidence>
<proteinExistence type="inferred from homology"/>
<dbReference type="GO" id="GO:0008237">
    <property type="term" value="F:metallopeptidase activity"/>
    <property type="evidence" value="ECO:0007669"/>
    <property type="project" value="UniProtKB-KW"/>
</dbReference>
<reference evidence="18 19" key="1">
    <citation type="submission" date="2021-03" db="EMBL/GenBank/DDBJ databases">
        <title>Oceanisphaera sp. nov., isolated from the intestine.</title>
        <authorList>
            <person name="Zhao L.-H."/>
            <person name="Shi L.-F."/>
        </authorList>
    </citation>
    <scope>NUCLEOTIDE SEQUENCE [LARGE SCALE GENOMIC DNA]</scope>
    <source>
        <strain evidence="18 19">DM8</strain>
    </source>
</reference>
<keyword evidence="7 14" id="KW-0547">Nucleotide-binding</keyword>
<feature type="binding site" evidence="14">
    <location>
        <position position="496"/>
    </location>
    <ligand>
        <name>Zn(2+)</name>
        <dbReference type="ChEBI" id="CHEBI:29105"/>
        <note>catalytic</note>
    </ligand>
</feature>
<keyword evidence="12 14" id="KW-0482">Metalloprotease</keyword>
<dbReference type="Pfam" id="PF00004">
    <property type="entry name" value="AAA"/>
    <property type="match status" value="1"/>
</dbReference>
<keyword evidence="9 14" id="KW-0862">Zinc</keyword>
<dbReference type="PANTHER" id="PTHR23076">
    <property type="entry name" value="METALLOPROTEASE M41 FTSH"/>
    <property type="match status" value="1"/>
</dbReference>
<dbReference type="InterPro" id="IPR003960">
    <property type="entry name" value="ATPase_AAA_CS"/>
</dbReference>
<dbReference type="Proteomes" id="UP000664882">
    <property type="component" value="Unassembled WGS sequence"/>
</dbReference>
<dbReference type="PANTHER" id="PTHR23076:SF97">
    <property type="entry name" value="ATP-DEPENDENT ZINC METALLOPROTEASE YME1L1"/>
    <property type="match status" value="1"/>
</dbReference>
<evidence type="ECO:0000259" key="17">
    <source>
        <dbReference type="SMART" id="SM00382"/>
    </source>
</evidence>
<dbReference type="Gene3D" id="1.10.8.60">
    <property type="match status" value="1"/>
</dbReference>
<evidence type="ECO:0000256" key="10">
    <source>
        <dbReference type="ARBA" id="ARBA00022840"/>
    </source>
</evidence>
<evidence type="ECO:0000256" key="8">
    <source>
        <dbReference type="ARBA" id="ARBA00022801"/>
    </source>
</evidence>
<dbReference type="HAMAP" id="MF_01458">
    <property type="entry name" value="FtsH"/>
    <property type="match status" value="1"/>
</dbReference>
<dbReference type="InterPro" id="IPR027417">
    <property type="entry name" value="P-loop_NTPase"/>
</dbReference>
<dbReference type="InterPro" id="IPR003593">
    <property type="entry name" value="AAA+_ATPase"/>
</dbReference>
<dbReference type="NCBIfam" id="TIGR01241">
    <property type="entry name" value="FtsH_fam"/>
    <property type="match status" value="1"/>
</dbReference>
<evidence type="ECO:0000256" key="16">
    <source>
        <dbReference type="SAM" id="MobiDB-lite"/>
    </source>
</evidence>
<organism evidence="18 19">
    <name type="scientific">Oceanisphaera pacifica</name>
    <dbReference type="NCBI Taxonomy" id="2818389"/>
    <lineage>
        <taxon>Bacteria</taxon>
        <taxon>Pseudomonadati</taxon>
        <taxon>Pseudomonadota</taxon>
        <taxon>Gammaproteobacteria</taxon>
        <taxon>Aeromonadales</taxon>
        <taxon>Aeromonadaceae</taxon>
        <taxon>Oceanisphaera</taxon>
    </lineage>
</organism>
<dbReference type="InterPro" id="IPR011546">
    <property type="entry name" value="Pept_M41_FtsH_extracell"/>
</dbReference>
<dbReference type="CDD" id="cd19501">
    <property type="entry name" value="RecA-like_FtsH"/>
    <property type="match status" value="1"/>
</dbReference>
<dbReference type="PROSITE" id="PS00674">
    <property type="entry name" value="AAA"/>
    <property type="match status" value="1"/>
</dbReference>
<comment type="subunit">
    <text evidence="14">Homohexamer.</text>
</comment>
<feature type="transmembrane region" description="Helical" evidence="14">
    <location>
        <begin position="101"/>
        <end position="122"/>
    </location>
</feature>
<comment type="caution">
    <text evidence="18">The sequence shown here is derived from an EMBL/GenBank/DDBJ whole genome shotgun (WGS) entry which is preliminary data.</text>
</comment>
<evidence type="ECO:0000256" key="11">
    <source>
        <dbReference type="ARBA" id="ARBA00022989"/>
    </source>
</evidence>
<keyword evidence="11 14" id="KW-1133">Transmembrane helix</keyword>
<dbReference type="Pfam" id="PF06480">
    <property type="entry name" value="FtsH_ext"/>
    <property type="match status" value="1"/>
</dbReference>
<keyword evidence="5 14" id="KW-0812">Transmembrane</keyword>
<keyword evidence="8 14" id="KW-0378">Hydrolase</keyword>
<comment type="similarity">
    <text evidence="14">In the central section; belongs to the AAA ATPase family.</text>
</comment>
<feature type="binding site" evidence="14">
    <location>
        <begin position="196"/>
        <end position="203"/>
    </location>
    <ligand>
        <name>ATP</name>
        <dbReference type="ChEBI" id="CHEBI:30616"/>
    </ligand>
</feature>
<evidence type="ECO:0000313" key="18">
    <source>
        <dbReference type="EMBL" id="MBO1520683.1"/>
    </source>
</evidence>
<gene>
    <name evidence="14 18" type="primary">ftsH</name>
    <name evidence="18" type="ORF">J3U76_13790</name>
</gene>
<evidence type="ECO:0000256" key="12">
    <source>
        <dbReference type="ARBA" id="ARBA00023049"/>
    </source>
</evidence>
<comment type="subcellular location">
    <subcellularLocation>
        <location evidence="14">Cell membrane</location>
        <topology evidence="14">Multi-pass membrane protein</topology>
        <orientation evidence="14">Cytoplasmic side</orientation>
    </subcellularLocation>
    <subcellularLocation>
        <location evidence="1">Membrane</location>
    </subcellularLocation>
</comment>
<name>A0ABS3NJT7_9GAMM</name>
<comment type="similarity">
    <text evidence="2 14">In the C-terminal section; belongs to the peptidase M41 family.</text>
</comment>
<dbReference type="SMART" id="SM00382">
    <property type="entry name" value="AAA"/>
    <property type="match status" value="1"/>
</dbReference>
<dbReference type="Pfam" id="PF01434">
    <property type="entry name" value="Peptidase_M41"/>
    <property type="match status" value="1"/>
</dbReference>
<protein>
    <recommendedName>
        <fullName evidence="14">ATP-dependent zinc metalloprotease FtsH</fullName>
        <ecNumber evidence="14">3.4.24.-</ecNumber>
    </recommendedName>
</protein>
<dbReference type="Gene3D" id="3.30.720.210">
    <property type="match status" value="1"/>
</dbReference>
<accession>A0ABS3NJT7</accession>
<keyword evidence="10 14" id="KW-0067">ATP-binding</keyword>
<keyword evidence="4 14" id="KW-0645">Protease</keyword>
<dbReference type="EMBL" id="JAGDFX010000022">
    <property type="protein sequence ID" value="MBO1520683.1"/>
    <property type="molecule type" value="Genomic_DNA"/>
</dbReference>
<keyword evidence="19" id="KW-1185">Reference proteome</keyword>
<dbReference type="SUPFAM" id="SSF140990">
    <property type="entry name" value="FtsH protease domain-like"/>
    <property type="match status" value="1"/>
</dbReference>
<evidence type="ECO:0000256" key="3">
    <source>
        <dbReference type="ARBA" id="ARBA00022475"/>
    </source>
</evidence>
<comment type="cofactor">
    <cofactor evidence="14">
        <name>Zn(2+)</name>
        <dbReference type="ChEBI" id="CHEBI:29105"/>
    </cofactor>
    <text evidence="14">Binds 1 zinc ion per subunit.</text>
</comment>
<dbReference type="InterPro" id="IPR005936">
    <property type="entry name" value="FtsH"/>
</dbReference>